<dbReference type="PANTHER" id="PTHR35526">
    <property type="entry name" value="ANTI-SIGMA-F FACTOR RSBW-RELATED"/>
    <property type="match status" value="1"/>
</dbReference>
<dbReference type="PANTHER" id="PTHR35526:SF6">
    <property type="entry name" value="SLR1861 PROTEIN"/>
    <property type="match status" value="1"/>
</dbReference>
<dbReference type="Gene3D" id="3.30.565.10">
    <property type="entry name" value="Histidine kinase-like ATPase, C-terminal domain"/>
    <property type="match status" value="1"/>
</dbReference>
<dbReference type="Pfam" id="PF13581">
    <property type="entry name" value="HATPase_c_2"/>
    <property type="match status" value="1"/>
</dbReference>
<proteinExistence type="predicted"/>
<keyword evidence="4" id="KW-1185">Reference proteome</keyword>
<evidence type="ECO:0000313" key="4">
    <source>
        <dbReference type="Proteomes" id="UP000765160"/>
    </source>
</evidence>
<keyword evidence="3" id="KW-0067">ATP-binding</keyword>
<keyword evidence="3" id="KW-0547">Nucleotide-binding</keyword>
<dbReference type="CDD" id="cd16936">
    <property type="entry name" value="HATPase_RsbW-like"/>
    <property type="match status" value="1"/>
</dbReference>
<protein>
    <submittedName>
        <fullName evidence="3">ATP-binding protein</fullName>
    </submittedName>
</protein>
<evidence type="ECO:0000256" key="1">
    <source>
        <dbReference type="ARBA" id="ARBA00022527"/>
    </source>
</evidence>
<feature type="domain" description="Histidine kinase/HSP90-like ATPase" evidence="2">
    <location>
        <begin position="10"/>
        <end position="130"/>
    </location>
</feature>
<comment type="caution">
    <text evidence="3">The sequence shown here is derived from an EMBL/GenBank/DDBJ whole genome shotgun (WGS) entry which is preliminary data.</text>
</comment>
<name>A0ABX1F524_9PROT</name>
<keyword evidence="1" id="KW-0723">Serine/threonine-protein kinase</keyword>
<gene>
    <name evidence="3" type="ORF">HB662_22095</name>
</gene>
<dbReference type="InterPro" id="IPR003594">
    <property type="entry name" value="HATPase_dom"/>
</dbReference>
<reference evidence="3 4" key="1">
    <citation type="submission" date="2020-03" db="EMBL/GenBank/DDBJ databases">
        <title>Roseomonas selenitidurans sp. nov. isolated from soil.</title>
        <authorList>
            <person name="Liu H."/>
        </authorList>
    </citation>
    <scope>NUCLEOTIDE SEQUENCE [LARGE SCALE GENOMIC DNA]</scope>
    <source>
        <strain evidence="3 4">JCM 15073</strain>
    </source>
</reference>
<dbReference type="GO" id="GO:0005524">
    <property type="term" value="F:ATP binding"/>
    <property type="evidence" value="ECO:0007669"/>
    <property type="project" value="UniProtKB-KW"/>
</dbReference>
<dbReference type="RefSeq" id="WP_168052841.1">
    <property type="nucleotide sequence ID" value="NZ_JAATJR010000006.1"/>
</dbReference>
<evidence type="ECO:0000259" key="2">
    <source>
        <dbReference type="Pfam" id="PF13581"/>
    </source>
</evidence>
<keyword evidence="1" id="KW-0418">Kinase</keyword>
<evidence type="ECO:0000313" key="3">
    <source>
        <dbReference type="EMBL" id="NKE47486.1"/>
    </source>
</evidence>
<dbReference type="InterPro" id="IPR036890">
    <property type="entry name" value="HATPase_C_sf"/>
</dbReference>
<accession>A0ABX1F524</accession>
<dbReference type="Proteomes" id="UP000765160">
    <property type="component" value="Unassembled WGS sequence"/>
</dbReference>
<sequence length="141" mass="14771">MTLRLQVPISLAGLEAAQDAAEAWAEGEGVPPQAALRLRLVIEELVANLVEHASWPGLPPGAAPPAARLECAREAGGLRLVLMDAAAPFDPIAAPQAAPPTLEDDRVGGLGLALVRRMSAELAYQSDPDGWNRTSLVLRIA</sequence>
<dbReference type="InterPro" id="IPR050267">
    <property type="entry name" value="Anti-sigma-factor_SerPK"/>
</dbReference>
<keyword evidence="1" id="KW-0808">Transferase</keyword>
<organism evidence="3 4">
    <name type="scientific">Falsiroseomonas frigidaquae</name>
    <dbReference type="NCBI Taxonomy" id="487318"/>
    <lineage>
        <taxon>Bacteria</taxon>
        <taxon>Pseudomonadati</taxon>
        <taxon>Pseudomonadota</taxon>
        <taxon>Alphaproteobacteria</taxon>
        <taxon>Acetobacterales</taxon>
        <taxon>Roseomonadaceae</taxon>
        <taxon>Falsiroseomonas</taxon>
    </lineage>
</organism>
<dbReference type="SUPFAM" id="SSF55874">
    <property type="entry name" value="ATPase domain of HSP90 chaperone/DNA topoisomerase II/histidine kinase"/>
    <property type="match status" value="1"/>
</dbReference>
<dbReference type="EMBL" id="JAAVTX010000006">
    <property type="protein sequence ID" value="NKE47486.1"/>
    <property type="molecule type" value="Genomic_DNA"/>
</dbReference>